<dbReference type="InterPro" id="IPR014001">
    <property type="entry name" value="Helicase_ATP-bd"/>
</dbReference>
<dbReference type="PROSITE" id="PS51192">
    <property type="entry name" value="HELICASE_ATP_BIND_1"/>
    <property type="match status" value="1"/>
</dbReference>
<feature type="binding site" evidence="12">
    <location>
        <position position="471"/>
    </location>
    <ligand>
        <name>Zn(2+)</name>
        <dbReference type="ChEBI" id="CHEBI:29105"/>
        <label>1</label>
    </ligand>
</feature>
<feature type="binding site" evidence="12">
    <location>
        <position position="434"/>
    </location>
    <ligand>
        <name>Zn(2+)</name>
        <dbReference type="ChEBI" id="CHEBI:29105"/>
        <label>1</label>
    </ligand>
</feature>
<dbReference type="EMBL" id="VUMM01000017">
    <property type="protein sequence ID" value="MSS02001.1"/>
    <property type="molecule type" value="Genomic_DNA"/>
</dbReference>
<dbReference type="GO" id="GO:0006310">
    <property type="term" value="P:DNA recombination"/>
    <property type="evidence" value="ECO:0007669"/>
    <property type="project" value="InterPro"/>
</dbReference>
<protein>
    <recommendedName>
        <fullName evidence="12">Replication restart protein PriA</fullName>
    </recommendedName>
    <alternativeName>
        <fullName evidence="12">ATP-dependent DNA helicase PriA</fullName>
        <ecNumber evidence="12">5.6.2.4</ecNumber>
    </alternativeName>
    <alternativeName>
        <fullName evidence="12">DNA 3'-5' helicase PriA</fullName>
    </alternativeName>
</protein>
<keyword evidence="6 12" id="KW-0347">Helicase</keyword>
<dbReference type="Gene3D" id="3.40.1440.60">
    <property type="entry name" value="PriA, 3(prime) DNA-binding domain"/>
    <property type="match status" value="1"/>
</dbReference>
<evidence type="ECO:0000256" key="7">
    <source>
        <dbReference type="ARBA" id="ARBA00022833"/>
    </source>
</evidence>
<feature type="binding site" evidence="12">
    <location>
        <position position="443"/>
    </location>
    <ligand>
        <name>Zn(2+)</name>
        <dbReference type="ChEBI" id="CHEBI:29105"/>
        <label>2</label>
    </ligand>
</feature>
<evidence type="ECO:0000313" key="14">
    <source>
        <dbReference type="EMBL" id="MSS02001.1"/>
    </source>
</evidence>
<keyword evidence="1 12" id="KW-0639">Primosome</keyword>
<dbReference type="FunFam" id="3.40.50.300:FF:000489">
    <property type="entry name" value="Primosome assembly protein PriA"/>
    <property type="match status" value="1"/>
</dbReference>
<dbReference type="Pfam" id="PF18074">
    <property type="entry name" value="PriA_C"/>
    <property type="match status" value="1"/>
</dbReference>
<reference evidence="14 15" key="1">
    <citation type="submission" date="2019-08" db="EMBL/GenBank/DDBJ databases">
        <title>In-depth cultivation of the pig gut microbiome towards novel bacterial diversity and tailored functional studies.</title>
        <authorList>
            <person name="Wylensek D."/>
            <person name="Hitch T.C.A."/>
            <person name="Clavel T."/>
        </authorList>
    </citation>
    <scope>NUCLEOTIDE SEQUENCE [LARGE SCALE GENOMIC DNA]</scope>
    <source>
        <strain evidence="14 15">LKV-178-WT-2G</strain>
    </source>
</reference>
<dbReference type="GO" id="GO:0008270">
    <property type="term" value="F:zinc ion binding"/>
    <property type="evidence" value="ECO:0007669"/>
    <property type="project" value="UniProtKB-UniRule"/>
</dbReference>
<keyword evidence="5 12" id="KW-0378">Hydrolase</keyword>
<evidence type="ECO:0000256" key="1">
    <source>
        <dbReference type="ARBA" id="ARBA00022515"/>
    </source>
</evidence>
<dbReference type="HAMAP" id="MF_00983">
    <property type="entry name" value="PriA"/>
    <property type="match status" value="1"/>
</dbReference>
<keyword evidence="2 12" id="KW-0235">DNA replication</keyword>
<comment type="subunit">
    <text evidence="12">Component of the replication restart primosome.</text>
</comment>
<dbReference type="GO" id="GO:0003677">
    <property type="term" value="F:DNA binding"/>
    <property type="evidence" value="ECO:0007669"/>
    <property type="project" value="UniProtKB-UniRule"/>
</dbReference>
<keyword evidence="10 12" id="KW-0413">Isomerase</keyword>
<evidence type="ECO:0000256" key="6">
    <source>
        <dbReference type="ARBA" id="ARBA00022806"/>
    </source>
</evidence>
<feature type="domain" description="Helicase ATP-binding" evidence="13">
    <location>
        <begin position="207"/>
        <end position="373"/>
    </location>
</feature>
<dbReference type="NCBIfam" id="TIGR00595">
    <property type="entry name" value="priA"/>
    <property type="match status" value="1"/>
</dbReference>
<dbReference type="EC" id="5.6.2.4" evidence="12"/>
<dbReference type="PANTHER" id="PTHR30580">
    <property type="entry name" value="PRIMOSOMAL PROTEIN N"/>
    <property type="match status" value="1"/>
</dbReference>
<comment type="similarity">
    <text evidence="12">Belongs to the helicase family. PriA subfamily.</text>
</comment>
<accession>A0A7X2T4M3</accession>
<dbReference type="CDD" id="cd17929">
    <property type="entry name" value="DEXHc_priA"/>
    <property type="match status" value="1"/>
</dbReference>
<dbReference type="AlphaFoldDB" id="A0A7X2T4M3"/>
<feature type="binding site" evidence="12">
    <location>
        <position position="431"/>
    </location>
    <ligand>
        <name>Zn(2+)</name>
        <dbReference type="ChEBI" id="CHEBI:29105"/>
        <label>1</label>
    </ligand>
</feature>
<evidence type="ECO:0000256" key="9">
    <source>
        <dbReference type="ARBA" id="ARBA00023125"/>
    </source>
</evidence>
<proteinExistence type="inferred from homology"/>
<dbReference type="GO" id="GO:0043138">
    <property type="term" value="F:3'-5' DNA helicase activity"/>
    <property type="evidence" value="ECO:0007669"/>
    <property type="project" value="UniProtKB-EC"/>
</dbReference>
<dbReference type="Pfam" id="PF00270">
    <property type="entry name" value="DEAD"/>
    <property type="match status" value="1"/>
</dbReference>
<feature type="binding site" evidence="12">
    <location>
        <position position="474"/>
    </location>
    <ligand>
        <name>Zn(2+)</name>
        <dbReference type="ChEBI" id="CHEBI:29105"/>
        <label>1</label>
    </ligand>
</feature>
<gene>
    <name evidence="12 14" type="primary">priA</name>
    <name evidence="14" type="ORF">FYJ50_07855</name>
</gene>
<dbReference type="SMART" id="SM00490">
    <property type="entry name" value="HELICc"/>
    <property type="match status" value="1"/>
</dbReference>
<comment type="catalytic activity">
    <reaction evidence="11 12">
        <text>ATP + H2O = ADP + phosphate + H(+)</text>
        <dbReference type="Rhea" id="RHEA:13065"/>
        <dbReference type="ChEBI" id="CHEBI:15377"/>
        <dbReference type="ChEBI" id="CHEBI:15378"/>
        <dbReference type="ChEBI" id="CHEBI:30616"/>
        <dbReference type="ChEBI" id="CHEBI:43474"/>
        <dbReference type="ChEBI" id="CHEBI:456216"/>
        <dbReference type="EC" id="5.6.2.4"/>
    </reaction>
</comment>
<dbReference type="FunFam" id="3.40.1440.60:FF:000001">
    <property type="entry name" value="Primosomal protein N"/>
    <property type="match status" value="1"/>
</dbReference>
<keyword evidence="9 12" id="KW-0238">DNA-binding</keyword>
<dbReference type="PANTHER" id="PTHR30580:SF1">
    <property type="entry name" value="COMF OPERON PROTEIN 1"/>
    <property type="match status" value="1"/>
</dbReference>
<dbReference type="InterPro" id="IPR011545">
    <property type="entry name" value="DEAD/DEAH_box_helicase_dom"/>
</dbReference>
<evidence type="ECO:0000256" key="8">
    <source>
        <dbReference type="ARBA" id="ARBA00022840"/>
    </source>
</evidence>
<organism evidence="14 15">
    <name type="scientific">Floccifex porci</name>
    <dbReference type="NCBI Taxonomy" id="2606629"/>
    <lineage>
        <taxon>Bacteria</taxon>
        <taxon>Bacillati</taxon>
        <taxon>Bacillota</taxon>
        <taxon>Erysipelotrichia</taxon>
        <taxon>Erysipelotrichales</taxon>
        <taxon>Erysipelotrichaceae</taxon>
        <taxon>Floccifex</taxon>
    </lineage>
</organism>
<dbReference type="InterPro" id="IPR041236">
    <property type="entry name" value="PriA_C"/>
</dbReference>
<keyword evidence="7 12" id="KW-0862">Zinc</keyword>
<evidence type="ECO:0000256" key="10">
    <source>
        <dbReference type="ARBA" id="ARBA00023235"/>
    </source>
</evidence>
<evidence type="ECO:0000256" key="2">
    <source>
        <dbReference type="ARBA" id="ARBA00022705"/>
    </source>
</evidence>
<keyword evidence="15" id="KW-1185">Reference proteome</keyword>
<evidence type="ECO:0000256" key="4">
    <source>
        <dbReference type="ARBA" id="ARBA00022741"/>
    </source>
</evidence>
<dbReference type="Pfam" id="PF17764">
    <property type="entry name" value="PriA_3primeBD"/>
    <property type="match status" value="1"/>
</dbReference>
<evidence type="ECO:0000256" key="3">
    <source>
        <dbReference type="ARBA" id="ARBA00022723"/>
    </source>
</evidence>
<dbReference type="GO" id="GO:0006269">
    <property type="term" value="P:DNA replication, synthesis of primer"/>
    <property type="evidence" value="ECO:0007669"/>
    <property type="project" value="UniProtKB-KW"/>
</dbReference>
<dbReference type="GO" id="GO:0006302">
    <property type="term" value="P:double-strand break repair"/>
    <property type="evidence" value="ECO:0007669"/>
    <property type="project" value="InterPro"/>
</dbReference>
<dbReference type="InterPro" id="IPR040498">
    <property type="entry name" value="PriA_CRR"/>
</dbReference>
<dbReference type="Gene3D" id="3.40.50.300">
    <property type="entry name" value="P-loop containing nucleotide triphosphate hydrolases"/>
    <property type="match status" value="2"/>
</dbReference>
<feature type="binding site" evidence="12">
    <location>
        <position position="458"/>
    </location>
    <ligand>
        <name>Zn(2+)</name>
        <dbReference type="ChEBI" id="CHEBI:29105"/>
        <label>2</label>
    </ligand>
</feature>
<dbReference type="InterPro" id="IPR027417">
    <property type="entry name" value="P-loop_NTPase"/>
</dbReference>
<dbReference type="InterPro" id="IPR041222">
    <property type="entry name" value="PriA_3primeBD"/>
</dbReference>
<dbReference type="Pfam" id="PF00271">
    <property type="entry name" value="Helicase_C"/>
    <property type="match status" value="1"/>
</dbReference>
<dbReference type="Proteomes" id="UP000470082">
    <property type="component" value="Unassembled WGS sequence"/>
</dbReference>
<comment type="catalytic activity">
    <reaction evidence="12">
        <text>Couples ATP hydrolysis with the unwinding of duplex DNA by translocating in the 3'-5' direction.</text>
        <dbReference type="EC" id="5.6.2.4"/>
    </reaction>
</comment>
<feature type="binding site" evidence="12">
    <location>
        <position position="440"/>
    </location>
    <ligand>
        <name>Zn(2+)</name>
        <dbReference type="ChEBI" id="CHEBI:29105"/>
        <label>2</label>
    </ligand>
</feature>
<dbReference type="InterPro" id="IPR001650">
    <property type="entry name" value="Helicase_C-like"/>
</dbReference>
<dbReference type="GO" id="GO:0006270">
    <property type="term" value="P:DNA replication initiation"/>
    <property type="evidence" value="ECO:0007669"/>
    <property type="project" value="TreeGrafter"/>
</dbReference>
<dbReference type="GO" id="GO:1990077">
    <property type="term" value="C:primosome complex"/>
    <property type="evidence" value="ECO:0007669"/>
    <property type="project" value="UniProtKB-UniRule"/>
</dbReference>
<name>A0A7X2T4M3_9FIRM</name>
<dbReference type="Pfam" id="PF18319">
    <property type="entry name" value="Zn_ribbon_PriA"/>
    <property type="match status" value="1"/>
</dbReference>
<evidence type="ECO:0000256" key="11">
    <source>
        <dbReference type="ARBA" id="ARBA00048988"/>
    </source>
</evidence>
<evidence type="ECO:0000313" key="15">
    <source>
        <dbReference type="Proteomes" id="UP000470082"/>
    </source>
</evidence>
<comment type="function">
    <text evidence="12">Initiates the restart of stalled replication forks, which reloads the replicative helicase on sites other than the origin of replication. Recognizes and binds to abandoned replication forks and remodels them to uncover a helicase loading site. Promotes assembly of the primosome at these replication forks.</text>
</comment>
<dbReference type="InterPro" id="IPR042115">
    <property type="entry name" value="PriA_3primeBD_sf"/>
</dbReference>
<evidence type="ECO:0000256" key="12">
    <source>
        <dbReference type="HAMAP-Rule" id="MF_00983"/>
    </source>
</evidence>
<comment type="cofactor">
    <cofactor evidence="12">
        <name>Zn(2+)</name>
        <dbReference type="ChEBI" id="CHEBI:29105"/>
    </cofactor>
    <text evidence="12">Binds 2 zinc ions per subunit.</text>
</comment>
<comment type="caution">
    <text evidence="14">The sequence shown here is derived from an EMBL/GenBank/DDBJ whole genome shotgun (WGS) entry which is preliminary data.</text>
</comment>
<dbReference type="InterPro" id="IPR005259">
    <property type="entry name" value="PriA"/>
</dbReference>
<dbReference type="SUPFAM" id="SSF52540">
    <property type="entry name" value="P-loop containing nucleoside triphosphate hydrolases"/>
    <property type="match status" value="2"/>
</dbReference>
<sequence length="717" mass="82217">MAVMPFFYDIIRTMKINVYVETQAMELNKPFTYLCNEQVYVGCRVKVPFGYKDCIGIVTEINVTSSVQNLKEVKEVIDRTPLLNEELMNLAKWMSNYYVAPLISCYKTMLPPALKPSSTYASIVYESWAFKKESQMPLTKHQQELIQSISFPIKASEFRKICKSCAKALIDKGYVEIRQLEKNPKLVSSSVDSQFSLTKQQKDAIDKITQSSQTYFLLHGVTGSGKTEVFLQLASQALQQGKQVLILVPEIGLTPMMIERVSARFGSDIAIYHSQLNNQEKYSQYKLVKENKVKIVVGTRSSIFMPFSNLGYILMDEEHDSSYKQDNSPRYQTKDILIQRARVHHCKVVMASATPSLEAYARAYKGNYELVSLNQRVNQKMPDIHLIDMRKEKSMNGLSSTLIQKIEQCLSRKEQVILLLNRRGYLPVVKCSTCNEVMTCPDCGIALTYHKDSQSLICHCCGRSFYFKSECPKCHGHQFYQLGMGTEKLEEKISELFPEARIIRMDADSTRKKGAHEKILKEFETRGDILIGTQMVAKGLDFARVTCVGILQADLAMVRNDFSSSEIAYQLLEQASGRAGRSDKAGNVYIQTFEPDHFVMKCVLSHNYLSFFQQEMKYRHLGHYPPYVYLCTLIYIHKDLNKAFEIANKEKEFLNSLKVLGPIEIHSRKDGKRVRLVIKSNTKEELNQKIKECFTYHSSLKTNVKLDINMYPNRLED</sequence>
<dbReference type="SMART" id="SM00487">
    <property type="entry name" value="DEXDc"/>
    <property type="match status" value="1"/>
</dbReference>
<dbReference type="GO" id="GO:0016787">
    <property type="term" value="F:hydrolase activity"/>
    <property type="evidence" value="ECO:0007669"/>
    <property type="project" value="UniProtKB-KW"/>
</dbReference>
<keyword evidence="4 12" id="KW-0547">Nucleotide-binding</keyword>
<evidence type="ECO:0000256" key="5">
    <source>
        <dbReference type="ARBA" id="ARBA00022801"/>
    </source>
</evidence>
<feature type="binding site" evidence="12">
    <location>
        <position position="461"/>
    </location>
    <ligand>
        <name>Zn(2+)</name>
        <dbReference type="ChEBI" id="CHEBI:29105"/>
        <label>2</label>
    </ligand>
</feature>
<evidence type="ECO:0000259" key="13">
    <source>
        <dbReference type="PROSITE" id="PS51192"/>
    </source>
</evidence>
<dbReference type="GO" id="GO:0005524">
    <property type="term" value="F:ATP binding"/>
    <property type="evidence" value="ECO:0007669"/>
    <property type="project" value="UniProtKB-UniRule"/>
</dbReference>
<keyword evidence="3 12" id="KW-0479">Metal-binding</keyword>
<keyword evidence="8 12" id="KW-0067">ATP-binding</keyword>